<gene>
    <name evidence="2" type="ORF">GWK47_054608</name>
</gene>
<reference evidence="2" key="1">
    <citation type="submission" date="2020-07" db="EMBL/GenBank/DDBJ databases">
        <title>The High-quality genome of the commercially important snow crab, Chionoecetes opilio.</title>
        <authorList>
            <person name="Jeong J.-H."/>
            <person name="Ryu S."/>
        </authorList>
    </citation>
    <scope>NUCLEOTIDE SEQUENCE</scope>
    <source>
        <strain evidence="2">MADBK_172401_WGS</strain>
        <tissue evidence="2">Digestive gland</tissue>
    </source>
</reference>
<name>A0A8J4Y6W2_CHIOP</name>
<sequence length="209" mass="24009">MQRTRTASLTQCIADFSLTTTSGTPPPVSPLHYQPHHHTASLTTTPASPLHRQPRTLYPSSDHLQFPTQMKDLIDFLQKGAKGRELKKEEVVTHERVETSPEQYAQFKWVSQLEQEVERTKDTVESLLQNKEEEKEVRIPVRSLIEPRDIRMLNLSDLQGIEAEGRLTVFLSQVESCSEDLEERKRILMTRVDPQLVQKGPTIRTECPQ</sequence>
<keyword evidence="3" id="KW-1185">Reference proteome</keyword>
<dbReference type="OrthoDB" id="6398391at2759"/>
<proteinExistence type="predicted"/>
<accession>A0A8J4Y6W2</accession>
<dbReference type="EMBL" id="JACEEZ010017724">
    <property type="protein sequence ID" value="KAG0717369.1"/>
    <property type="molecule type" value="Genomic_DNA"/>
</dbReference>
<keyword evidence="1" id="KW-0175">Coiled coil</keyword>
<organism evidence="2 3">
    <name type="scientific">Chionoecetes opilio</name>
    <name type="common">Atlantic snow crab</name>
    <name type="synonym">Cancer opilio</name>
    <dbReference type="NCBI Taxonomy" id="41210"/>
    <lineage>
        <taxon>Eukaryota</taxon>
        <taxon>Metazoa</taxon>
        <taxon>Ecdysozoa</taxon>
        <taxon>Arthropoda</taxon>
        <taxon>Crustacea</taxon>
        <taxon>Multicrustacea</taxon>
        <taxon>Malacostraca</taxon>
        <taxon>Eumalacostraca</taxon>
        <taxon>Eucarida</taxon>
        <taxon>Decapoda</taxon>
        <taxon>Pleocyemata</taxon>
        <taxon>Brachyura</taxon>
        <taxon>Eubrachyura</taxon>
        <taxon>Majoidea</taxon>
        <taxon>Majidae</taxon>
        <taxon>Chionoecetes</taxon>
    </lineage>
</organism>
<evidence type="ECO:0000313" key="3">
    <source>
        <dbReference type="Proteomes" id="UP000770661"/>
    </source>
</evidence>
<evidence type="ECO:0000313" key="2">
    <source>
        <dbReference type="EMBL" id="KAG0717369.1"/>
    </source>
</evidence>
<protein>
    <submittedName>
        <fullName evidence="2">Uncharacterized protein</fullName>
    </submittedName>
</protein>
<dbReference type="AlphaFoldDB" id="A0A8J4Y6W2"/>
<evidence type="ECO:0000256" key="1">
    <source>
        <dbReference type="SAM" id="Coils"/>
    </source>
</evidence>
<feature type="coiled-coil region" evidence="1">
    <location>
        <begin position="110"/>
        <end position="137"/>
    </location>
</feature>
<dbReference type="Proteomes" id="UP000770661">
    <property type="component" value="Unassembled WGS sequence"/>
</dbReference>
<comment type="caution">
    <text evidence="2">The sequence shown here is derived from an EMBL/GenBank/DDBJ whole genome shotgun (WGS) entry which is preliminary data.</text>
</comment>